<sequence>MPHKFGGIFFTKVGKLFFNNIFDFLFIEGGILPINHNLFFNKFKTRTSFVCFYF</sequence>
<protein>
    <submittedName>
        <fullName evidence="1">Uncharacterized protein</fullName>
    </submittedName>
</protein>
<comment type="caution">
    <text evidence="1">The sequence shown here is derived from an EMBL/GenBank/DDBJ whole genome shotgun (WGS) entry which is preliminary data.</text>
</comment>
<accession>A0A3E0EKP2</accession>
<evidence type="ECO:0000313" key="1">
    <source>
        <dbReference type="EMBL" id="REG97879.1"/>
    </source>
</evidence>
<gene>
    <name evidence="1" type="ORF">C8P67_10842</name>
</gene>
<organism evidence="1 2">
    <name type="scientific">Flavobacterium aquicola</name>
    <dbReference type="NCBI Taxonomy" id="1682742"/>
    <lineage>
        <taxon>Bacteria</taxon>
        <taxon>Pseudomonadati</taxon>
        <taxon>Bacteroidota</taxon>
        <taxon>Flavobacteriia</taxon>
        <taxon>Flavobacteriales</taxon>
        <taxon>Flavobacteriaceae</taxon>
        <taxon>Flavobacterium</taxon>
    </lineage>
</organism>
<dbReference type="AlphaFoldDB" id="A0A3E0EKP2"/>
<name>A0A3E0EKP2_9FLAO</name>
<reference evidence="1 2" key="1">
    <citation type="submission" date="2018-08" db="EMBL/GenBank/DDBJ databases">
        <title>Genomic Encyclopedia of Archaeal and Bacterial Type Strains, Phase II (KMG-II): from individual species to whole genera.</title>
        <authorList>
            <person name="Goeker M."/>
        </authorList>
    </citation>
    <scope>NUCLEOTIDE SEQUENCE [LARGE SCALE GENOMIC DNA]</scope>
    <source>
        <strain evidence="1 2">DSM 100880</strain>
    </source>
</reference>
<keyword evidence="2" id="KW-1185">Reference proteome</keyword>
<dbReference type="Proteomes" id="UP000257136">
    <property type="component" value="Unassembled WGS sequence"/>
</dbReference>
<proteinExistence type="predicted"/>
<dbReference type="EMBL" id="QUNI01000008">
    <property type="protein sequence ID" value="REG97879.1"/>
    <property type="molecule type" value="Genomic_DNA"/>
</dbReference>
<evidence type="ECO:0000313" key="2">
    <source>
        <dbReference type="Proteomes" id="UP000257136"/>
    </source>
</evidence>